<name>A0A0J1BB84_RHOIS</name>
<dbReference type="PATRIC" id="fig|595434.4.peg.4067"/>
<evidence type="ECO:0000256" key="1">
    <source>
        <dbReference type="SAM" id="MobiDB-lite"/>
    </source>
</evidence>
<feature type="region of interest" description="Disordered" evidence="1">
    <location>
        <begin position="1"/>
        <end position="37"/>
    </location>
</feature>
<evidence type="ECO:0000313" key="3">
    <source>
        <dbReference type="Proteomes" id="UP000036367"/>
    </source>
</evidence>
<reference evidence="2" key="1">
    <citation type="submission" date="2015-05" db="EMBL/GenBank/DDBJ databases">
        <title>Permanent draft genome of Rhodopirellula islandicus K833.</title>
        <authorList>
            <person name="Kizina J."/>
            <person name="Richter M."/>
            <person name="Glockner F.O."/>
            <person name="Harder J."/>
        </authorList>
    </citation>
    <scope>NUCLEOTIDE SEQUENCE [LARGE SCALE GENOMIC DNA]</scope>
    <source>
        <strain evidence="2">K833</strain>
    </source>
</reference>
<keyword evidence="3" id="KW-1185">Reference proteome</keyword>
<gene>
    <name evidence="2" type="ORF">RISK_004289</name>
</gene>
<dbReference type="Proteomes" id="UP000036367">
    <property type="component" value="Unassembled WGS sequence"/>
</dbReference>
<feature type="compositionally biased region" description="Polar residues" evidence="1">
    <location>
        <begin position="28"/>
        <end position="37"/>
    </location>
</feature>
<sequence>MITGAQKRRSSCTGLLEKVKSKRMRSPKQLSVGSAEA</sequence>
<feature type="compositionally biased region" description="Basic residues" evidence="1">
    <location>
        <begin position="1"/>
        <end position="10"/>
    </location>
</feature>
<organism evidence="2 3">
    <name type="scientific">Rhodopirellula islandica</name>
    <dbReference type="NCBI Taxonomy" id="595434"/>
    <lineage>
        <taxon>Bacteria</taxon>
        <taxon>Pseudomonadati</taxon>
        <taxon>Planctomycetota</taxon>
        <taxon>Planctomycetia</taxon>
        <taxon>Pirellulales</taxon>
        <taxon>Pirellulaceae</taxon>
        <taxon>Rhodopirellula</taxon>
    </lineage>
</organism>
<dbReference type="STRING" id="595434.RISK_004289"/>
<proteinExistence type="predicted"/>
<evidence type="ECO:0000313" key="2">
    <source>
        <dbReference type="EMBL" id="KLU03882.1"/>
    </source>
</evidence>
<protein>
    <submittedName>
        <fullName evidence="2">Uncharacterized protein</fullName>
    </submittedName>
</protein>
<accession>A0A0J1BB84</accession>
<dbReference type="EMBL" id="LECT01000031">
    <property type="protein sequence ID" value="KLU03882.1"/>
    <property type="molecule type" value="Genomic_DNA"/>
</dbReference>
<comment type="caution">
    <text evidence="2">The sequence shown here is derived from an EMBL/GenBank/DDBJ whole genome shotgun (WGS) entry which is preliminary data.</text>
</comment>
<dbReference type="AlphaFoldDB" id="A0A0J1BB84"/>